<accession>A0ABR8LGD8</accession>
<protein>
    <recommendedName>
        <fullName evidence="4">Aspartyl protease</fullName>
    </recommendedName>
</protein>
<feature type="signal peptide" evidence="1">
    <location>
        <begin position="1"/>
        <end position="26"/>
    </location>
</feature>
<feature type="chain" id="PRO_5047130775" description="Aspartyl protease" evidence="1">
    <location>
        <begin position="27"/>
        <end position="158"/>
    </location>
</feature>
<organism evidence="2 3">
    <name type="scientific">Salinimonas profundi</name>
    <dbReference type="NCBI Taxonomy" id="2729140"/>
    <lineage>
        <taxon>Bacteria</taxon>
        <taxon>Pseudomonadati</taxon>
        <taxon>Pseudomonadota</taxon>
        <taxon>Gammaproteobacteria</taxon>
        <taxon>Alteromonadales</taxon>
        <taxon>Alteromonadaceae</taxon>
        <taxon>Alteromonas/Salinimonas group</taxon>
        <taxon>Salinimonas</taxon>
    </lineage>
</organism>
<name>A0ABR8LGD8_9ALTE</name>
<evidence type="ECO:0000313" key="3">
    <source>
        <dbReference type="Proteomes" id="UP000624419"/>
    </source>
</evidence>
<dbReference type="Proteomes" id="UP000624419">
    <property type="component" value="Unassembled WGS sequence"/>
</dbReference>
<proteinExistence type="predicted"/>
<dbReference type="InterPro" id="IPR021109">
    <property type="entry name" value="Peptidase_aspartic_dom_sf"/>
</dbReference>
<gene>
    <name evidence="2" type="ORF">HHX48_01310</name>
</gene>
<keyword evidence="3" id="KW-1185">Reference proteome</keyword>
<keyword evidence="1" id="KW-0732">Signal</keyword>
<dbReference type="Pfam" id="PF13650">
    <property type="entry name" value="Asp_protease_2"/>
    <property type="match status" value="1"/>
</dbReference>
<comment type="caution">
    <text evidence="2">The sequence shown here is derived from an EMBL/GenBank/DDBJ whole genome shotgun (WGS) entry which is preliminary data.</text>
</comment>
<evidence type="ECO:0008006" key="4">
    <source>
        <dbReference type="Google" id="ProtNLM"/>
    </source>
</evidence>
<evidence type="ECO:0000256" key="1">
    <source>
        <dbReference type="SAM" id="SignalP"/>
    </source>
</evidence>
<reference evidence="2 3" key="1">
    <citation type="submission" date="2020-04" db="EMBL/GenBank/DDBJ databases">
        <title>Salinimonas sp. HHU 13199.</title>
        <authorList>
            <person name="Cui X."/>
            <person name="Zhang D."/>
        </authorList>
    </citation>
    <scope>NUCLEOTIDE SEQUENCE [LARGE SCALE GENOMIC DNA]</scope>
    <source>
        <strain evidence="2 3">HHU 13199</strain>
    </source>
</reference>
<dbReference type="RefSeq" id="WP_191021836.1">
    <property type="nucleotide sequence ID" value="NZ_JABBXD010000001.1"/>
</dbReference>
<dbReference type="Gene3D" id="2.40.70.10">
    <property type="entry name" value="Acid Proteases"/>
    <property type="match status" value="1"/>
</dbReference>
<evidence type="ECO:0000313" key="2">
    <source>
        <dbReference type="EMBL" id="MBD3584370.1"/>
    </source>
</evidence>
<dbReference type="EMBL" id="JABBXD010000001">
    <property type="protein sequence ID" value="MBD3584370.1"/>
    <property type="molecule type" value="Genomic_DNA"/>
</dbReference>
<sequence length="158" mass="16591">MFTRPLSKKVYALLLIVISLSFAVRAEQQGVTLTKHGAGTLYVQATLDDFLSTSFLVDTGSGLVTLNKKTFSELAKKGNVTSSGYIAARMANGQIQKLQRFSVGSINIGGNCDLGPVEIAVIPQGANILGINALLKAAPFTISESALTLSGCLVKESV</sequence>
<dbReference type="SUPFAM" id="SSF50630">
    <property type="entry name" value="Acid proteases"/>
    <property type="match status" value="1"/>
</dbReference>